<organism evidence="8 9">
    <name type="scientific">Mogibacterium timidum ATCC 33093</name>
    <dbReference type="NCBI Taxonomy" id="1401079"/>
    <lineage>
        <taxon>Bacteria</taxon>
        <taxon>Bacillati</taxon>
        <taxon>Bacillota</taxon>
        <taxon>Clostridia</taxon>
        <taxon>Peptostreptococcales</taxon>
        <taxon>Anaerovoracaceae</taxon>
        <taxon>Mogibacterium</taxon>
    </lineage>
</organism>
<evidence type="ECO:0000256" key="4">
    <source>
        <dbReference type="ARBA" id="ARBA00022692"/>
    </source>
</evidence>
<dbReference type="GO" id="GO:0005886">
    <property type="term" value="C:plasma membrane"/>
    <property type="evidence" value="ECO:0007669"/>
    <property type="project" value="UniProtKB-SubCell"/>
</dbReference>
<dbReference type="InterPro" id="IPR051539">
    <property type="entry name" value="T4SS-coupling_protein"/>
</dbReference>
<gene>
    <name evidence="8" type="ORF">HMPREF0581_0311</name>
</gene>
<protein>
    <submittedName>
        <fullName evidence="8">TraM recognition site of TraD and TraG</fullName>
    </submittedName>
</protein>
<feature type="transmembrane region" description="Helical" evidence="7">
    <location>
        <begin position="35"/>
        <end position="59"/>
    </location>
</feature>
<dbReference type="CDD" id="cd01127">
    <property type="entry name" value="TrwB_TraG_TraD_VirD4"/>
    <property type="match status" value="2"/>
</dbReference>
<dbReference type="Gene3D" id="3.40.50.300">
    <property type="entry name" value="P-loop containing nucleotide triphosphate hydrolases"/>
    <property type="match status" value="1"/>
</dbReference>
<keyword evidence="5 7" id="KW-1133">Transmembrane helix</keyword>
<evidence type="ECO:0000256" key="3">
    <source>
        <dbReference type="ARBA" id="ARBA00022475"/>
    </source>
</evidence>
<dbReference type="Pfam" id="PF02534">
    <property type="entry name" value="T4SS-DNA_transf"/>
    <property type="match status" value="2"/>
</dbReference>
<reference evidence="8 9" key="1">
    <citation type="submission" date="2014-01" db="EMBL/GenBank/DDBJ databases">
        <authorList>
            <person name="Durkin A.S."/>
            <person name="McCorrison J."/>
            <person name="Torralba M."/>
            <person name="Gillis M."/>
            <person name="Haft D.H."/>
            <person name="Methe B."/>
            <person name="Sutton G."/>
            <person name="Nelson K.E."/>
        </authorList>
    </citation>
    <scope>NUCLEOTIDE SEQUENCE [LARGE SCALE GENOMIC DNA]</scope>
    <source>
        <strain evidence="8 9">ATCC 33093</strain>
    </source>
</reference>
<comment type="subcellular location">
    <subcellularLocation>
        <location evidence="1">Cell membrane</location>
        <topology evidence="1">Multi-pass membrane protein</topology>
    </subcellularLocation>
</comment>
<feature type="transmembrane region" description="Helical" evidence="7">
    <location>
        <begin position="91"/>
        <end position="109"/>
    </location>
</feature>
<sequence>MEHLKKYISINFRPELTTDNVNKTMVLNRFLGNPLIVLIYIAILDIALTLAFSFVLNVVSSIPLMLKDWEHLGKYINFAQCIPNITEGRKVIYFFFFTVLLLVDIRQAYMLRVSFAEKDINKGNQGTRRWTTLKEVVNQYKEIELIPSTYKIVPAGKNIEEDKELPEEGGSYVDEIICDENGEVIEEKVKTPNWYQGKGGIPVTRWRDKLYIDPQLTNNLFIGTTRSGKGEMFVFTLIDILSRAYKMVDRPSMIIFDPKLELYKSSKNTLEKRGYVTRLLNLDDPKKSAGYNPLAIVTEYYAEGKHDEAQQLAKSFAFSIFNSSKDMQEPIWKNTATDLFTALILAVVSDCIGMDEELNSKRREHLLLMKENFDSIDDKEEASDRFYQILEKLSPEEDVILESSRLGLTCAPPEYEFAYIYPNRKNINCFSVINFFRELCDVNSENAGQDPKAGEKQAETALDDYFNSRPQLDYARGLYASIKTAGDRTKGSIYVNMQSALTIFSMDSIARMTAENDIDFASIGFGDKPVAIFLGLPTEDKSNHFLALNFVTQVFQYLFKLAKADKGKLKRNVRFILDEFGNMPILDNFGSMVTNCLGVGFSFDIFIQSYDQLRTNYEMEMDTIKDNFANQIYILAMGMETANEFSEQLGNKTIVDLQRTGTRFGKNKTFMESTKEKPLLFPQELQDLFEGEFALIRGSKRTDLAGAAIRSYPILAEYMKCPYFWWYFVALGTAIKSRREKGAMKDKDTEEPLSFRKEYGYHLSQIKRKLGTAFLYRWQYATEDFPNPTDIRLSDICDESRASINYTKLVYDTNEVMRKLGIFDFAEEAEIGKKKKKLRDLNSAYYAFDNKLAEKVENYKDEFGLYPDTDVNKAMRILKNIQKQYALSEDYISSLESIIMQS</sequence>
<dbReference type="InterPro" id="IPR003688">
    <property type="entry name" value="TraG/VirD4"/>
</dbReference>
<keyword evidence="3" id="KW-1003">Cell membrane</keyword>
<evidence type="ECO:0000256" key="5">
    <source>
        <dbReference type="ARBA" id="ARBA00022989"/>
    </source>
</evidence>
<dbReference type="EMBL" id="JALU01000020">
    <property type="protein sequence ID" value="EUC52122.1"/>
    <property type="molecule type" value="Genomic_DNA"/>
</dbReference>
<dbReference type="SUPFAM" id="SSF52540">
    <property type="entry name" value="P-loop containing nucleoside triphosphate hydrolases"/>
    <property type="match status" value="1"/>
</dbReference>
<comment type="caution">
    <text evidence="8">The sequence shown here is derived from an EMBL/GenBank/DDBJ whole genome shotgun (WGS) entry which is preliminary data.</text>
</comment>
<dbReference type="InterPro" id="IPR027417">
    <property type="entry name" value="P-loop_NTPase"/>
</dbReference>
<evidence type="ECO:0000313" key="9">
    <source>
        <dbReference type="Proteomes" id="UP000022645"/>
    </source>
</evidence>
<dbReference type="RefSeq" id="WP_051426954.1">
    <property type="nucleotide sequence ID" value="NZ_JALU01000020.1"/>
</dbReference>
<keyword evidence="6 7" id="KW-0472">Membrane</keyword>
<evidence type="ECO:0000313" key="8">
    <source>
        <dbReference type="EMBL" id="EUC52122.1"/>
    </source>
</evidence>
<accession>X8IR62</accession>
<dbReference type="PANTHER" id="PTHR37937">
    <property type="entry name" value="CONJUGATIVE TRANSFER: DNA TRANSPORT"/>
    <property type="match status" value="1"/>
</dbReference>
<comment type="similarity">
    <text evidence="2">Belongs to the VirD4/TraG family.</text>
</comment>
<dbReference type="Proteomes" id="UP000022645">
    <property type="component" value="Unassembled WGS sequence"/>
</dbReference>
<proteinExistence type="inferred from homology"/>
<name>X8IR62_9FIRM</name>
<evidence type="ECO:0000256" key="1">
    <source>
        <dbReference type="ARBA" id="ARBA00004651"/>
    </source>
</evidence>
<evidence type="ECO:0000256" key="7">
    <source>
        <dbReference type="SAM" id="Phobius"/>
    </source>
</evidence>
<evidence type="ECO:0000256" key="6">
    <source>
        <dbReference type="ARBA" id="ARBA00023136"/>
    </source>
</evidence>
<evidence type="ECO:0000256" key="2">
    <source>
        <dbReference type="ARBA" id="ARBA00008806"/>
    </source>
</evidence>
<dbReference type="AlphaFoldDB" id="X8IR62"/>
<dbReference type="PANTHER" id="PTHR37937:SF1">
    <property type="entry name" value="CONJUGATIVE TRANSFER: DNA TRANSPORT"/>
    <property type="match status" value="1"/>
</dbReference>
<keyword evidence="4 7" id="KW-0812">Transmembrane</keyword>